<evidence type="ECO:0000313" key="1">
    <source>
        <dbReference type="EMBL" id="GAG01688.1"/>
    </source>
</evidence>
<gene>
    <name evidence="1" type="ORF">S01H1_43704</name>
</gene>
<dbReference type="AlphaFoldDB" id="X0UMY1"/>
<accession>X0UMY1</accession>
<proteinExistence type="predicted"/>
<sequence length="101" mass="11839">MSNVRTHRFNKVKYAIDVEGFKGETTQKKQYLPRIVIARPDVTMVESLPYGNSKHARLMLSVLLHECLHASNWDKSEKVVERTSVDIVKLLWRLGYRRVKQ</sequence>
<dbReference type="EMBL" id="BARS01027852">
    <property type="protein sequence ID" value="GAG01688.1"/>
    <property type="molecule type" value="Genomic_DNA"/>
</dbReference>
<comment type="caution">
    <text evidence="1">The sequence shown here is derived from an EMBL/GenBank/DDBJ whole genome shotgun (WGS) entry which is preliminary data.</text>
</comment>
<reference evidence="1" key="1">
    <citation type="journal article" date="2014" name="Front. Microbiol.">
        <title>High frequency of phylogenetically diverse reductive dehalogenase-homologous genes in deep subseafloor sedimentary metagenomes.</title>
        <authorList>
            <person name="Kawai M."/>
            <person name="Futagami T."/>
            <person name="Toyoda A."/>
            <person name="Takaki Y."/>
            <person name="Nishi S."/>
            <person name="Hori S."/>
            <person name="Arai W."/>
            <person name="Tsubouchi T."/>
            <person name="Morono Y."/>
            <person name="Uchiyama I."/>
            <person name="Ito T."/>
            <person name="Fujiyama A."/>
            <person name="Inagaki F."/>
            <person name="Takami H."/>
        </authorList>
    </citation>
    <scope>NUCLEOTIDE SEQUENCE</scope>
    <source>
        <strain evidence="1">Expedition CK06-06</strain>
    </source>
</reference>
<protein>
    <submittedName>
        <fullName evidence="1">Uncharacterized protein</fullName>
    </submittedName>
</protein>
<name>X0UMY1_9ZZZZ</name>
<organism evidence="1">
    <name type="scientific">marine sediment metagenome</name>
    <dbReference type="NCBI Taxonomy" id="412755"/>
    <lineage>
        <taxon>unclassified sequences</taxon>
        <taxon>metagenomes</taxon>
        <taxon>ecological metagenomes</taxon>
    </lineage>
</organism>